<feature type="domain" description="F-box" evidence="1">
    <location>
        <begin position="9"/>
        <end position="52"/>
    </location>
</feature>
<organism evidence="2 3">
    <name type="scientific">Mycena chlorophos</name>
    <name type="common">Agaric fungus</name>
    <name type="synonym">Agaricus chlorophos</name>
    <dbReference type="NCBI Taxonomy" id="658473"/>
    <lineage>
        <taxon>Eukaryota</taxon>
        <taxon>Fungi</taxon>
        <taxon>Dikarya</taxon>
        <taxon>Basidiomycota</taxon>
        <taxon>Agaricomycotina</taxon>
        <taxon>Agaricomycetes</taxon>
        <taxon>Agaricomycetidae</taxon>
        <taxon>Agaricales</taxon>
        <taxon>Marasmiineae</taxon>
        <taxon>Mycenaceae</taxon>
        <taxon>Mycena</taxon>
    </lineage>
</organism>
<dbReference type="Proteomes" id="UP000815677">
    <property type="component" value="Unassembled WGS sequence"/>
</dbReference>
<sequence length="466" mass="53598">MPIHSLALELLSTIFSELRYADDNEDLVAASCVCSLWRAVATNNPNLWRDIFVARRSVSRRGPQVLRSVLQRSEPLSIRLHINWQDSPYAYGTSRYPSDRNRVVNTFFDVVLPHVNRCELLDIAVGPQVWKWLCDEYYYPEDLDRHNDPVWKWLCDEYYHPEDLDCHNDPVRHPAFPLLTTLSLNNLDSAPQWQRTIDEDDGPSELTFPMLTSLHHLQHVTLIGGFTLWETKCPSIEHLECYGDIPLTAWPDSSLFSSPRRLTLSNLCVPVPERPHAEDFRHVVNTSNVQHLELIKLSTSSASVSILSPEARRELDGTVFFYQLDTSHVRVLFIDTWNSRSNICKDFIRVLKPTQRVLPNGDVVWVPMIKFPQTTELMIRGIEPFLELCVCEMAPCKCLTRLFAAFPLLEYLEIMPLKDKLEAGVYEAVVGLLKLKPELCPRLQQIRVGEHVVLRDDPLMSGLEGF</sequence>
<dbReference type="EMBL" id="DF849392">
    <property type="protein sequence ID" value="GAT57113.1"/>
    <property type="molecule type" value="Genomic_DNA"/>
</dbReference>
<protein>
    <recommendedName>
        <fullName evidence="1">F-box domain-containing protein</fullName>
    </recommendedName>
</protein>
<evidence type="ECO:0000313" key="3">
    <source>
        <dbReference type="Proteomes" id="UP000815677"/>
    </source>
</evidence>
<dbReference type="InterPro" id="IPR001810">
    <property type="entry name" value="F-box_dom"/>
</dbReference>
<evidence type="ECO:0000259" key="1">
    <source>
        <dbReference type="Pfam" id="PF12937"/>
    </source>
</evidence>
<reference evidence="2" key="1">
    <citation type="submission" date="2014-09" db="EMBL/GenBank/DDBJ databases">
        <title>Genome sequence of the luminous mushroom Mycena chlorophos for searching fungal bioluminescence genes.</title>
        <authorList>
            <person name="Tanaka Y."/>
            <person name="Kasuga D."/>
            <person name="Oba Y."/>
            <person name="Hase S."/>
            <person name="Sato K."/>
            <person name="Oba Y."/>
            <person name="Sakakibara Y."/>
        </authorList>
    </citation>
    <scope>NUCLEOTIDE SEQUENCE</scope>
</reference>
<dbReference type="Pfam" id="PF12937">
    <property type="entry name" value="F-box-like"/>
    <property type="match status" value="1"/>
</dbReference>
<dbReference type="Gene3D" id="1.20.1280.50">
    <property type="match status" value="1"/>
</dbReference>
<accession>A0ABQ0M1G7</accession>
<gene>
    <name evidence="2" type="ORF">MCHLO_13689</name>
</gene>
<evidence type="ECO:0000313" key="2">
    <source>
        <dbReference type="EMBL" id="GAT57113.1"/>
    </source>
</evidence>
<name>A0ABQ0M1G7_MYCCL</name>
<keyword evidence="3" id="KW-1185">Reference proteome</keyword>
<dbReference type="SUPFAM" id="SSF81383">
    <property type="entry name" value="F-box domain"/>
    <property type="match status" value="1"/>
</dbReference>
<dbReference type="InterPro" id="IPR036047">
    <property type="entry name" value="F-box-like_dom_sf"/>
</dbReference>
<proteinExistence type="predicted"/>